<feature type="compositionally biased region" description="Polar residues" evidence="1">
    <location>
        <begin position="99"/>
        <end position="108"/>
    </location>
</feature>
<name>A0A9K3HUC9_HELAN</name>
<feature type="compositionally biased region" description="Polar residues" evidence="1">
    <location>
        <begin position="1"/>
        <end position="16"/>
    </location>
</feature>
<reference evidence="2" key="2">
    <citation type="submission" date="2020-06" db="EMBL/GenBank/DDBJ databases">
        <title>Helianthus annuus Genome sequencing and assembly Release 2.</title>
        <authorList>
            <person name="Gouzy J."/>
            <person name="Langlade N."/>
            <person name="Munos S."/>
        </authorList>
    </citation>
    <scope>NUCLEOTIDE SEQUENCE</scope>
    <source>
        <tissue evidence="2">Leaves</tissue>
    </source>
</reference>
<dbReference type="EMBL" id="MNCJ02000326">
    <property type="protein sequence ID" value="KAF5784380.1"/>
    <property type="molecule type" value="Genomic_DNA"/>
</dbReference>
<keyword evidence="3" id="KW-1185">Reference proteome</keyword>
<organism evidence="2 3">
    <name type="scientific">Helianthus annuus</name>
    <name type="common">Common sunflower</name>
    <dbReference type="NCBI Taxonomy" id="4232"/>
    <lineage>
        <taxon>Eukaryota</taxon>
        <taxon>Viridiplantae</taxon>
        <taxon>Streptophyta</taxon>
        <taxon>Embryophyta</taxon>
        <taxon>Tracheophyta</taxon>
        <taxon>Spermatophyta</taxon>
        <taxon>Magnoliopsida</taxon>
        <taxon>eudicotyledons</taxon>
        <taxon>Gunneridae</taxon>
        <taxon>Pentapetalae</taxon>
        <taxon>asterids</taxon>
        <taxon>campanulids</taxon>
        <taxon>Asterales</taxon>
        <taxon>Asteraceae</taxon>
        <taxon>Asteroideae</taxon>
        <taxon>Heliantheae alliance</taxon>
        <taxon>Heliantheae</taxon>
        <taxon>Helianthus</taxon>
    </lineage>
</organism>
<evidence type="ECO:0000313" key="2">
    <source>
        <dbReference type="EMBL" id="KAF5784380.1"/>
    </source>
</evidence>
<feature type="region of interest" description="Disordered" evidence="1">
    <location>
        <begin position="1"/>
        <end position="60"/>
    </location>
</feature>
<evidence type="ECO:0000313" key="3">
    <source>
        <dbReference type="Proteomes" id="UP000215914"/>
    </source>
</evidence>
<feature type="region of interest" description="Disordered" evidence="1">
    <location>
        <begin position="72"/>
        <end position="144"/>
    </location>
</feature>
<dbReference type="AlphaFoldDB" id="A0A9K3HUC9"/>
<evidence type="ECO:0000256" key="1">
    <source>
        <dbReference type="SAM" id="MobiDB-lite"/>
    </source>
</evidence>
<feature type="compositionally biased region" description="Acidic residues" evidence="1">
    <location>
        <begin position="132"/>
        <end position="142"/>
    </location>
</feature>
<dbReference type="Proteomes" id="UP000215914">
    <property type="component" value="Unassembled WGS sequence"/>
</dbReference>
<gene>
    <name evidence="2" type="ORF">HanXRQr2_Chr11g0518891</name>
</gene>
<proteinExistence type="predicted"/>
<feature type="compositionally biased region" description="Polar residues" evidence="1">
    <location>
        <begin position="72"/>
        <end position="85"/>
    </location>
</feature>
<accession>A0A9K3HUC9</accession>
<dbReference type="Gramene" id="mRNA:HanXRQr2_Chr11g0518891">
    <property type="protein sequence ID" value="mRNA:HanXRQr2_Chr11g0518891"/>
    <property type="gene ID" value="HanXRQr2_Chr11g0518891"/>
</dbReference>
<reference evidence="2" key="1">
    <citation type="journal article" date="2017" name="Nature">
        <title>The sunflower genome provides insights into oil metabolism, flowering and Asterid evolution.</title>
        <authorList>
            <person name="Badouin H."/>
            <person name="Gouzy J."/>
            <person name="Grassa C.J."/>
            <person name="Murat F."/>
            <person name="Staton S.E."/>
            <person name="Cottret L."/>
            <person name="Lelandais-Briere C."/>
            <person name="Owens G.L."/>
            <person name="Carrere S."/>
            <person name="Mayjonade B."/>
            <person name="Legrand L."/>
            <person name="Gill N."/>
            <person name="Kane N.C."/>
            <person name="Bowers J.E."/>
            <person name="Hubner S."/>
            <person name="Bellec A."/>
            <person name="Berard A."/>
            <person name="Berges H."/>
            <person name="Blanchet N."/>
            <person name="Boniface M.C."/>
            <person name="Brunel D."/>
            <person name="Catrice O."/>
            <person name="Chaidir N."/>
            <person name="Claudel C."/>
            <person name="Donnadieu C."/>
            <person name="Faraut T."/>
            <person name="Fievet G."/>
            <person name="Helmstetter N."/>
            <person name="King M."/>
            <person name="Knapp S.J."/>
            <person name="Lai Z."/>
            <person name="Le Paslier M.C."/>
            <person name="Lippi Y."/>
            <person name="Lorenzon L."/>
            <person name="Mandel J.R."/>
            <person name="Marage G."/>
            <person name="Marchand G."/>
            <person name="Marquand E."/>
            <person name="Bret-Mestries E."/>
            <person name="Morien E."/>
            <person name="Nambeesan S."/>
            <person name="Nguyen T."/>
            <person name="Pegot-Espagnet P."/>
            <person name="Pouilly N."/>
            <person name="Raftis F."/>
            <person name="Sallet E."/>
            <person name="Schiex T."/>
            <person name="Thomas J."/>
            <person name="Vandecasteele C."/>
            <person name="Vares D."/>
            <person name="Vear F."/>
            <person name="Vautrin S."/>
            <person name="Crespi M."/>
            <person name="Mangin B."/>
            <person name="Burke J.M."/>
            <person name="Salse J."/>
            <person name="Munos S."/>
            <person name="Vincourt P."/>
            <person name="Rieseberg L.H."/>
            <person name="Langlade N.B."/>
        </authorList>
    </citation>
    <scope>NUCLEOTIDE SEQUENCE</scope>
    <source>
        <tissue evidence="2">Leaves</tissue>
    </source>
</reference>
<feature type="compositionally biased region" description="Basic and acidic residues" evidence="1">
    <location>
        <begin position="120"/>
        <end position="131"/>
    </location>
</feature>
<feature type="compositionally biased region" description="Polar residues" evidence="1">
    <location>
        <begin position="35"/>
        <end position="60"/>
    </location>
</feature>
<protein>
    <submittedName>
        <fullName evidence="2">Uncharacterized protein</fullName>
    </submittedName>
</protein>
<sequence>MNYSGSSPTLSATFERSASIDPTKHVSYAPEPTAPTISSVLNGHSEPQLTATSQHWVSPVQSDVRPIMKSTNQISDRGLSSTSFSGKAPGLSGAGHNIMSANEVTSKVASEAKAPTMTDVAERDRSNKGESDEAEADNDDQQDLVGVSMVGKKFMLFKPVNPEAYDVEDDDEYSVLDDPSY</sequence>
<comment type="caution">
    <text evidence="2">The sequence shown here is derived from an EMBL/GenBank/DDBJ whole genome shotgun (WGS) entry which is preliminary data.</text>
</comment>